<feature type="domain" description="Major facilitator superfamily (MFS) profile" evidence="8">
    <location>
        <begin position="11"/>
        <end position="387"/>
    </location>
</feature>
<dbReference type="PROSITE" id="PS50850">
    <property type="entry name" value="MFS"/>
    <property type="match status" value="1"/>
</dbReference>
<feature type="transmembrane region" description="Helical" evidence="7">
    <location>
        <begin position="247"/>
        <end position="268"/>
    </location>
</feature>
<dbReference type="GO" id="GO:0022857">
    <property type="term" value="F:transmembrane transporter activity"/>
    <property type="evidence" value="ECO:0007669"/>
    <property type="project" value="InterPro"/>
</dbReference>
<dbReference type="PANTHER" id="PTHR43124:SF5">
    <property type="entry name" value="PURINE RIBONUCLEOSIDE EFFLUX PUMP NEPI"/>
    <property type="match status" value="1"/>
</dbReference>
<keyword evidence="5 7" id="KW-0472">Membrane</keyword>
<feature type="transmembrane region" description="Helical" evidence="7">
    <location>
        <begin position="167"/>
        <end position="186"/>
    </location>
</feature>
<keyword evidence="4 7" id="KW-1133">Transmembrane helix</keyword>
<dbReference type="InterPro" id="IPR036259">
    <property type="entry name" value="MFS_trans_sf"/>
</dbReference>
<evidence type="ECO:0000256" key="6">
    <source>
        <dbReference type="SAM" id="MobiDB-lite"/>
    </source>
</evidence>
<feature type="transmembrane region" description="Helical" evidence="7">
    <location>
        <begin position="50"/>
        <end position="70"/>
    </location>
</feature>
<feature type="transmembrane region" description="Helical" evidence="7">
    <location>
        <begin position="365"/>
        <end position="383"/>
    </location>
</feature>
<evidence type="ECO:0000313" key="10">
    <source>
        <dbReference type="Proteomes" id="UP000282674"/>
    </source>
</evidence>
<accession>A0A3M2LK13</accession>
<proteinExistence type="predicted"/>
<gene>
    <name evidence="9" type="ORF">EBO15_34935</name>
</gene>
<evidence type="ECO:0000256" key="2">
    <source>
        <dbReference type="ARBA" id="ARBA00022475"/>
    </source>
</evidence>
<protein>
    <submittedName>
        <fullName evidence="9">MFS transporter</fullName>
    </submittedName>
</protein>
<feature type="transmembrane region" description="Helical" evidence="7">
    <location>
        <begin position="107"/>
        <end position="127"/>
    </location>
</feature>
<feature type="transmembrane region" description="Helical" evidence="7">
    <location>
        <begin position="275"/>
        <end position="293"/>
    </location>
</feature>
<feature type="transmembrane region" description="Helical" evidence="7">
    <location>
        <begin position="335"/>
        <end position="359"/>
    </location>
</feature>
<feature type="transmembrane region" description="Helical" evidence="7">
    <location>
        <begin position="77"/>
        <end position="101"/>
    </location>
</feature>
<comment type="caution">
    <text evidence="9">The sequence shown here is derived from an EMBL/GenBank/DDBJ whole genome shotgun (WGS) entry which is preliminary data.</text>
</comment>
<reference evidence="9 10" key="1">
    <citation type="submission" date="2018-10" db="EMBL/GenBank/DDBJ databases">
        <title>Isolation from soil.</title>
        <authorList>
            <person name="Hu J."/>
        </authorList>
    </citation>
    <scope>NUCLEOTIDE SEQUENCE [LARGE SCALE GENOMIC DNA]</scope>
    <source>
        <strain evidence="9 10">NEAU-Ht49</strain>
    </source>
</reference>
<evidence type="ECO:0000313" key="9">
    <source>
        <dbReference type="EMBL" id="RMI37781.1"/>
    </source>
</evidence>
<evidence type="ECO:0000256" key="1">
    <source>
        <dbReference type="ARBA" id="ARBA00004651"/>
    </source>
</evidence>
<dbReference type="PANTHER" id="PTHR43124">
    <property type="entry name" value="PURINE EFFLUX PUMP PBUE"/>
    <property type="match status" value="1"/>
</dbReference>
<keyword evidence="3 7" id="KW-0812">Transmembrane</keyword>
<dbReference type="Gene3D" id="1.20.1250.20">
    <property type="entry name" value="MFS general substrate transporter like domains"/>
    <property type="match status" value="1"/>
</dbReference>
<keyword evidence="10" id="KW-1185">Reference proteome</keyword>
<dbReference type="InterPro" id="IPR020846">
    <property type="entry name" value="MFS_dom"/>
</dbReference>
<dbReference type="Pfam" id="PF07690">
    <property type="entry name" value="MFS_1"/>
    <property type="match status" value="1"/>
</dbReference>
<dbReference type="OrthoDB" id="9814237at2"/>
<name>A0A3M2LK13_9ACTN</name>
<dbReference type="Proteomes" id="UP000282674">
    <property type="component" value="Unassembled WGS sequence"/>
</dbReference>
<dbReference type="SUPFAM" id="SSF103473">
    <property type="entry name" value="MFS general substrate transporter"/>
    <property type="match status" value="1"/>
</dbReference>
<feature type="region of interest" description="Disordered" evidence="6">
    <location>
        <begin position="392"/>
        <end position="412"/>
    </location>
</feature>
<evidence type="ECO:0000256" key="3">
    <source>
        <dbReference type="ARBA" id="ARBA00022692"/>
    </source>
</evidence>
<evidence type="ECO:0000256" key="5">
    <source>
        <dbReference type="ARBA" id="ARBA00023136"/>
    </source>
</evidence>
<sequence>MSVSTGSGRGAALAALFMASLSLVTSEFLPPGLLTAMAHDLGASDGAVGLSVGATALAAFAGATSLGAVLPRADRRLLITVLAGVAAVANAVVAVAPALWVLLLGRLVLGVAVGGFWSLALVIVSSFADPARIGRSMMVVNAGTMTATVAGVPLGMLLGTLLGWRPVFLLAAVLCAAAAVSVRSTVPPVAPGAAGSGRVRPSAVVRQVGAVPGLLGVAAVTAGHFAAYTYVRPVLELDPSMTSRGSAVVLALFGVGGLAGNLAIGVLIDRRLGAFLVAIPAAVAASVLVVAVLGRHAPAVMVAVPVWGVAFGGVITMVSTWVARIAPGRIESFNAAGIAVFQLATVLGSASGGFVVDVLGVQTDYALAASLAVVGAVLLPLSIRRPSRQRAGDVPTARVNARENAADDPYPS</sequence>
<feature type="transmembrane region" description="Helical" evidence="7">
    <location>
        <begin position="139"/>
        <end position="161"/>
    </location>
</feature>
<dbReference type="AlphaFoldDB" id="A0A3M2LK13"/>
<dbReference type="InterPro" id="IPR050189">
    <property type="entry name" value="MFS_Efflux_Transporters"/>
</dbReference>
<feature type="transmembrane region" description="Helical" evidence="7">
    <location>
        <begin position="299"/>
        <end position="323"/>
    </location>
</feature>
<keyword evidence="2" id="KW-1003">Cell membrane</keyword>
<dbReference type="EMBL" id="RFFG01000099">
    <property type="protein sequence ID" value="RMI37781.1"/>
    <property type="molecule type" value="Genomic_DNA"/>
</dbReference>
<dbReference type="GO" id="GO:0005886">
    <property type="term" value="C:plasma membrane"/>
    <property type="evidence" value="ECO:0007669"/>
    <property type="project" value="UniProtKB-SubCell"/>
</dbReference>
<organism evidence="9 10">
    <name type="scientific">Actinomadura harenae</name>
    <dbReference type="NCBI Taxonomy" id="2483351"/>
    <lineage>
        <taxon>Bacteria</taxon>
        <taxon>Bacillati</taxon>
        <taxon>Actinomycetota</taxon>
        <taxon>Actinomycetes</taxon>
        <taxon>Streptosporangiales</taxon>
        <taxon>Thermomonosporaceae</taxon>
        <taxon>Actinomadura</taxon>
    </lineage>
</organism>
<dbReference type="InterPro" id="IPR011701">
    <property type="entry name" value="MFS"/>
</dbReference>
<evidence type="ECO:0000256" key="7">
    <source>
        <dbReference type="SAM" id="Phobius"/>
    </source>
</evidence>
<comment type="subcellular location">
    <subcellularLocation>
        <location evidence="1">Cell membrane</location>
        <topology evidence="1">Multi-pass membrane protein</topology>
    </subcellularLocation>
</comment>
<feature type="transmembrane region" description="Helical" evidence="7">
    <location>
        <begin position="207"/>
        <end position="227"/>
    </location>
</feature>
<evidence type="ECO:0000256" key="4">
    <source>
        <dbReference type="ARBA" id="ARBA00022989"/>
    </source>
</evidence>
<evidence type="ECO:0000259" key="8">
    <source>
        <dbReference type="PROSITE" id="PS50850"/>
    </source>
</evidence>